<dbReference type="AlphaFoldDB" id="A0AAV7Q342"/>
<keyword evidence="3" id="KW-1185">Reference proteome</keyword>
<reference evidence="2" key="1">
    <citation type="journal article" date="2022" name="bioRxiv">
        <title>Sequencing and chromosome-scale assembly of the giantPleurodeles waltlgenome.</title>
        <authorList>
            <person name="Brown T."/>
            <person name="Elewa A."/>
            <person name="Iarovenko S."/>
            <person name="Subramanian E."/>
            <person name="Araus A.J."/>
            <person name="Petzold A."/>
            <person name="Susuki M."/>
            <person name="Suzuki K.-i.T."/>
            <person name="Hayashi T."/>
            <person name="Toyoda A."/>
            <person name="Oliveira C."/>
            <person name="Osipova E."/>
            <person name="Leigh N.D."/>
            <person name="Simon A."/>
            <person name="Yun M.H."/>
        </authorList>
    </citation>
    <scope>NUCLEOTIDE SEQUENCE</scope>
    <source>
        <strain evidence="2">20211129_DDA</strain>
        <tissue evidence="2">Liver</tissue>
    </source>
</reference>
<name>A0AAV7Q342_PLEWA</name>
<dbReference type="EMBL" id="JANPWB010000010">
    <property type="protein sequence ID" value="KAJ1134021.1"/>
    <property type="molecule type" value="Genomic_DNA"/>
</dbReference>
<gene>
    <name evidence="2" type="ORF">NDU88_000487</name>
</gene>
<evidence type="ECO:0000256" key="1">
    <source>
        <dbReference type="SAM" id="MobiDB-lite"/>
    </source>
</evidence>
<accession>A0AAV7Q342</accession>
<dbReference type="Proteomes" id="UP001066276">
    <property type="component" value="Chromosome 6"/>
</dbReference>
<organism evidence="2 3">
    <name type="scientific">Pleurodeles waltl</name>
    <name type="common">Iberian ribbed newt</name>
    <dbReference type="NCBI Taxonomy" id="8319"/>
    <lineage>
        <taxon>Eukaryota</taxon>
        <taxon>Metazoa</taxon>
        <taxon>Chordata</taxon>
        <taxon>Craniata</taxon>
        <taxon>Vertebrata</taxon>
        <taxon>Euteleostomi</taxon>
        <taxon>Amphibia</taxon>
        <taxon>Batrachia</taxon>
        <taxon>Caudata</taxon>
        <taxon>Salamandroidea</taxon>
        <taxon>Salamandridae</taxon>
        <taxon>Pleurodelinae</taxon>
        <taxon>Pleurodeles</taxon>
    </lineage>
</organism>
<proteinExistence type="predicted"/>
<evidence type="ECO:0000313" key="2">
    <source>
        <dbReference type="EMBL" id="KAJ1134021.1"/>
    </source>
</evidence>
<sequence>MNHYHAPATDSPPVISTNPDDPAASVTIDKGDNSHIRIYIEPSCPEQSGGFARLEALQSSALRALADQESELRAARGQEGAQLLALGSEVGKVLALAAQLKADGEVLRRGHSALAQELGTMQGEQGRLIQVRHRAFIATFRLAGIG</sequence>
<feature type="region of interest" description="Disordered" evidence="1">
    <location>
        <begin position="1"/>
        <end position="23"/>
    </location>
</feature>
<comment type="caution">
    <text evidence="2">The sequence shown here is derived from an EMBL/GenBank/DDBJ whole genome shotgun (WGS) entry which is preliminary data.</text>
</comment>
<protein>
    <submittedName>
        <fullName evidence="2">Uncharacterized protein</fullName>
    </submittedName>
</protein>
<evidence type="ECO:0000313" key="3">
    <source>
        <dbReference type="Proteomes" id="UP001066276"/>
    </source>
</evidence>